<evidence type="ECO:0000313" key="2">
    <source>
        <dbReference type="EMBL" id="RAM01473.1"/>
    </source>
</evidence>
<evidence type="ECO:0000313" key="3">
    <source>
        <dbReference type="Proteomes" id="UP000248798"/>
    </source>
</evidence>
<reference evidence="2 3" key="1">
    <citation type="submission" date="2018-06" db="EMBL/GenBank/DDBJ databases">
        <title>Complete Genome Sequence of Desulfobacter hydrogenophilus (DSM3380).</title>
        <authorList>
            <person name="Marietou A."/>
            <person name="Schreiber L."/>
            <person name="Marshall I."/>
            <person name="Jorgensen B."/>
        </authorList>
    </citation>
    <scope>NUCLEOTIDE SEQUENCE [LARGE SCALE GENOMIC DNA]</scope>
    <source>
        <strain evidence="2 3">DSM 3380</strain>
    </source>
</reference>
<dbReference type="EMBL" id="CP036313">
    <property type="protein sequence ID" value="QBH12442.1"/>
    <property type="molecule type" value="Genomic_DNA"/>
</dbReference>
<dbReference type="SUPFAM" id="SSF52980">
    <property type="entry name" value="Restriction endonuclease-like"/>
    <property type="match status" value="1"/>
</dbReference>
<evidence type="ECO:0000313" key="4">
    <source>
        <dbReference type="Proteomes" id="UP000293902"/>
    </source>
</evidence>
<name>A0A328FEE5_9BACT</name>
<proteinExistence type="predicted"/>
<keyword evidence="4" id="KW-1185">Reference proteome</keyword>
<protein>
    <submittedName>
        <fullName evidence="1">YaeQ family protein</fullName>
    </submittedName>
</protein>
<dbReference type="Proteomes" id="UP000248798">
    <property type="component" value="Unassembled WGS sequence"/>
</dbReference>
<dbReference type="InterPro" id="IPR038590">
    <property type="entry name" value="YaeQ_sf"/>
</dbReference>
<gene>
    <name evidence="2" type="ORF">DO021_13375</name>
    <name evidence="1" type="ORF">EYB58_05675</name>
</gene>
<dbReference type="PANTHER" id="PTHR38784">
    <property type="entry name" value="SUCROSE PHOSPHORYLASE"/>
    <property type="match status" value="1"/>
</dbReference>
<accession>A0A328FEE5</accession>
<dbReference type="SMART" id="SM01322">
    <property type="entry name" value="YaeQ"/>
    <property type="match status" value="1"/>
</dbReference>
<sequence>MALKPTIYKLKITLADIDQNHYDSLNLTIAQHPSETLERMMARVLAFCMNAREPLSFTKGLSSVEEPDIWAHTLDDRISLWIDIGEPTFDRIKKAVRLSPRVKVYSFNLKSDSWWAKEQEKFNDLKVSVFQFHWKNIQALTGLVKRTMNFSVTISDGMVYVSAENGDCEVPWVPLQS</sequence>
<dbReference type="InterPro" id="IPR011335">
    <property type="entry name" value="Restrct_endonuc-II-like"/>
</dbReference>
<dbReference type="Gene3D" id="3.10.640.10">
    <property type="entry name" value="Restriction endonuclease-like alpha-beta roll domain"/>
    <property type="match status" value="1"/>
</dbReference>
<organism evidence="2 3">
    <name type="scientific">Desulfobacter hydrogenophilus</name>
    <dbReference type="NCBI Taxonomy" id="2291"/>
    <lineage>
        <taxon>Bacteria</taxon>
        <taxon>Pseudomonadati</taxon>
        <taxon>Thermodesulfobacteriota</taxon>
        <taxon>Desulfobacteria</taxon>
        <taxon>Desulfobacterales</taxon>
        <taxon>Desulfobacteraceae</taxon>
        <taxon>Desulfobacter</taxon>
    </lineage>
</organism>
<dbReference type="OrthoDB" id="5293309at2"/>
<dbReference type="Pfam" id="PF07152">
    <property type="entry name" value="YaeQ"/>
    <property type="match status" value="1"/>
</dbReference>
<dbReference type="Proteomes" id="UP000293902">
    <property type="component" value="Chromosome"/>
</dbReference>
<evidence type="ECO:0000313" key="1">
    <source>
        <dbReference type="EMBL" id="QBH12442.1"/>
    </source>
</evidence>
<dbReference type="PANTHER" id="PTHR38784:SF1">
    <property type="entry name" value="SUCROSE PHOSPHORYLASE"/>
    <property type="match status" value="1"/>
</dbReference>
<dbReference type="RefSeq" id="WP_111957478.1">
    <property type="nucleotide sequence ID" value="NZ_CP036313.1"/>
</dbReference>
<dbReference type="AlphaFoldDB" id="A0A328FEE5"/>
<dbReference type="InterPro" id="IPR009822">
    <property type="entry name" value="YaeQ"/>
</dbReference>
<dbReference type="PIRSF" id="PIRSF011484">
    <property type="entry name" value="YaeQ"/>
    <property type="match status" value="1"/>
</dbReference>
<reference evidence="1 4" key="2">
    <citation type="submission" date="2019-02" db="EMBL/GenBank/DDBJ databases">
        <title>Complete genome sequence of Desulfobacter hydrogenophilus AcRS1.</title>
        <authorList>
            <person name="Marietou A."/>
            <person name="Lund M.B."/>
            <person name="Marshall I.P.G."/>
            <person name="Schreiber L."/>
            <person name="Jorgensen B."/>
        </authorList>
    </citation>
    <scope>NUCLEOTIDE SEQUENCE [LARGE SCALE GENOMIC DNA]</scope>
    <source>
        <strain evidence="1 4">AcRS1</strain>
    </source>
</reference>
<dbReference type="EMBL" id="QLNI01000026">
    <property type="protein sequence ID" value="RAM01473.1"/>
    <property type="molecule type" value="Genomic_DNA"/>
</dbReference>